<feature type="domain" description="RNase H type-1" evidence="1">
    <location>
        <begin position="1"/>
        <end position="34"/>
    </location>
</feature>
<dbReference type="GO" id="GO:0004523">
    <property type="term" value="F:RNA-DNA hybrid ribonuclease activity"/>
    <property type="evidence" value="ECO:0007669"/>
    <property type="project" value="InterPro"/>
</dbReference>
<dbReference type="InterPro" id="IPR012337">
    <property type="entry name" value="RNaseH-like_sf"/>
</dbReference>
<sequence>MFQAIGSVDLSWVKAHAGIPGSELADQYAKIATTDGQELNIPAPHKLSRQEGLTNHKLVCVSDETDKSRLPTDNNSIIIEINSLYPIPSMLISNVFWNESIPDTCDTNTRNFLHTACFEPCGFYCVIRAQCVSSCPMVDWLQLPPSTKEKMRSWNF</sequence>
<dbReference type="AlphaFoldDB" id="A0A4Y2SB13"/>
<dbReference type="SUPFAM" id="SSF53098">
    <property type="entry name" value="Ribonuclease H-like"/>
    <property type="match status" value="1"/>
</dbReference>
<comment type="caution">
    <text evidence="2">The sequence shown here is derived from an EMBL/GenBank/DDBJ whole genome shotgun (WGS) entry which is preliminary data.</text>
</comment>
<proteinExistence type="predicted"/>
<reference evidence="2 3" key="1">
    <citation type="journal article" date="2019" name="Sci. Rep.">
        <title>Orb-weaving spider Araneus ventricosus genome elucidates the spidroin gene catalogue.</title>
        <authorList>
            <person name="Kono N."/>
            <person name="Nakamura H."/>
            <person name="Ohtoshi R."/>
            <person name="Moran D.A.P."/>
            <person name="Shinohara A."/>
            <person name="Yoshida Y."/>
            <person name="Fujiwara M."/>
            <person name="Mori M."/>
            <person name="Tomita M."/>
            <person name="Arakawa K."/>
        </authorList>
    </citation>
    <scope>NUCLEOTIDE SEQUENCE [LARGE SCALE GENOMIC DNA]</scope>
</reference>
<keyword evidence="3" id="KW-1185">Reference proteome</keyword>
<dbReference type="Proteomes" id="UP000499080">
    <property type="component" value="Unassembled WGS sequence"/>
</dbReference>
<organism evidence="2 3">
    <name type="scientific">Araneus ventricosus</name>
    <name type="common">Orbweaver spider</name>
    <name type="synonym">Epeira ventricosa</name>
    <dbReference type="NCBI Taxonomy" id="182803"/>
    <lineage>
        <taxon>Eukaryota</taxon>
        <taxon>Metazoa</taxon>
        <taxon>Ecdysozoa</taxon>
        <taxon>Arthropoda</taxon>
        <taxon>Chelicerata</taxon>
        <taxon>Arachnida</taxon>
        <taxon>Araneae</taxon>
        <taxon>Araneomorphae</taxon>
        <taxon>Entelegynae</taxon>
        <taxon>Araneoidea</taxon>
        <taxon>Araneidae</taxon>
        <taxon>Araneus</taxon>
    </lineage>
</organism>
<dbReference type="InterPro" id="IPR002156">
    <property type="entry name" value="RNaseH_domain"/>
</dbReference>
<dbReference type="InterPro" id="IPR036397">
    <property type="entry name" value="RNaseH_sf"/>
</dbReference>
<evidence type="ECO:0000313" key="3">
    <source>
        <dbReference type="Proteomes" id="UP000499080"/>
    </source>
</evidence>
<name>A0A4Y2SB13_ARAVE</name>
<dbReference type="PROSITE" id="PS50879">
    <property type="entry name" value="RNASE_H_1"/>
    <property type="match status" value="1"/>
</dbReference>
<evidence type="ECO:0000259" key="1">
    <source>
        <dbReference type="PROSITE" id="PS50879"/>
    </source>
</evidence>
<gene>
    <name evidence="2" type="ORF">AVEN_76843_1</name>
</gene>
<evidence type="ECO:0000313" key="2">
    <source>
        <dbReference type="EMBL" id="GBN85402.1"/>
    </source>
</evidence>
<dbReference type="Gene3D" id="3.30.420.10">
    <property type="entry name" value="Ribonuclease H-like superfamily/Ribonuclease H"/>
    <property type="match status" value="1"/>
</dbReference>
<dbReference type="GO" id="GO:0003676">
    <property type="term" value="F:nucleic acid binding"/>
    <property type="evidence" value="ECO:0007669"/>
    <property type="project" value="InterPro"/>
</dbReference>
<protein>
    <recommendedName>
        <fullName evidence="1">RNase H type-1 domain-containing protein</fullName>
    </recommendedName>
</protein>
<dbReference type="EMBL" id="BGPR01020750">
    <property type="protein sequence ID" value="GBN85402.1"/>
    <property type="molecule type" value="Genomic_DNA"/>
</dbReference>
<accession>A0A4Y2SB13</accession>